<feature type="compositionally biased region" description="Low complexity" evidence="5">
    <location>
        <begin position="59"/>
        <end position="71"/>
    </location>
</feature>
<dbReference type="PANTHER" id="PTHR15272">
    <property type="entry name" value="CHROMATIN ASSEMBLY FACTOR 1 SUBUNIT A CAF-1 SUBUNIT A"/>
    <property type="match status" value="1"/>
</dbReference>
<protein>
    <recommendedName>
        <fullName evidence="10">Chromatin assembly factor 1 subunit A</fullName>
    </recommendedName>
</protein>
<evidence type="ECO:0000313" key="9">
    <source>
        <dbReference type="Proteomes" id="UP000803884"/>
    </source>
</evidence>
<dbReference type="GO" id="GO:0005634">
    <property type="term" value="C:nucleus"/>
    <property type="evidence" value="ECO:0007669"/>
    <property type="project" value="UniProtKB-SubCell"/>
</dbReference>
<comment type="subcellular location">
    <subcellularLocation>
        <location evidence="1">Nucleus</location>
    </subcellularLocation>
</comment>
<accession>A0AB34KF49</accession>
<dbReference type="PANTHER" id="PTHR15272:SF0">
    <property type="entry name" value="CHROMATIN ASSEMBLY FACTOR 1 SUBUNIT A"/>
    <property type="match status" value="1"/>
</dbReference>
<dbReference type="Pfam" id="PF12253">
    <property type="entry name" value="CAF1A_dimeriz"/>
    <property type="match status" value="1"/>
</dbReference>
<feature type="compositionally biased region" description="Basic residues" evidence="5">
    <location>
        <begin position="391"/>
        <end position="403"/>
    </location>
</feature>
<dbReference type="InterPro" id="IPR048800">
    <property type="entry name" value="Cac1-like_C"/>
</dbReference>
<organism evidence="8 9">
    <name type="scientific">Cladosporium halotolerans</name>
    <dbReference type="NCBI Taxonomy" id="1052096"/>
    <lineage>
        <taxon>Eukaryota</taxon>
        <taxon>Fungi</taxon>
        <taxon>Dikarya</taxon>
        <taxon>Ascomycota</taxon>
        <taxon>Pezizomycotina</taxon>
        <taxon>Dothideomycetes</taxon>
        <taxon>Dothideomycetidae</taxon>
        <taxon>Cladosporiales</taxon>
        <taxon>Cladosporiaceae</taxon>
        <taxon>Cladosporium</taxon>
    </lineage>
</organism>
<comment type="caution">
    <text evidence="8">The sequence shown here is derived from an EMBL/GenBank/DDBJ whole genome shotgun (WGS) entry which is preliminary data.</text>
</comment>
<proteinExistence type="predicted"/>
<feature type="compositionally biased region" description="Polar residues" evidence="5">
    <location>
        <begin position="72"/>
        <end position="101"/>
    </location>
</feature>
<dbReference type="Pfam" id="PF21796">
    <property type="entry name" value="Cac1_C"/>
    <property type="match status" value="1"/>
</dbReference>
<dbReference type="RefSeq" id="XP_069225262.1">
    <property type="nucleotide sequence ID" value="XM_069377633.1"/>
</dbReference>
<dbReference type="GO" id="GO:0006281">
    <property type="term" value="P:DNA repair"/>
    <property type="evidence" value="ECO:0007669"/>
    <property type="project" value="UniProtKB-KW"/>
</dbReference>
<dbReference type="GO" id="GO:0006334">
    <property type="term" value="P:nucleosome assembly"/>
    <property type="evidence" value="ECO:0007669"/>
    <property type="project" value="TreeGrafter"/>
</dbReference>
<evidence type="ECO:0000256" key="3">
    <source>
        <dbReference type="ARBA" id="ARBA00023204"/>
    </source>
</evidence>
<feature type="region of interest" description="Disordered" evidence="5">
    <location>
        <begin position="554"/>
        <end position="594"/>
    </location>
</feature>
<feature type="domain" description="Chromatin assembly factor 1 subunit Cac1-like C-terminal" evidence="7">
    <location>
        <begin position="602"/>
        <end position="656"/>
    </location>
</feature>
<feature type="region of interest" description="Disordered" evidence="5">
    <location>
        <begin position="1"/>
        <end position="254"/>
    </location>
</feature>
<feature type="compositionally biased region" description="Acidic residues" evidence="5">
    <location>
        <begin position="415"/>
        <end position="453"/>
    </location>
</feature>
<dbReference type="EMBL" id="JAAQHG020000062">
    <property type="protein sequence ID" value="KAL1582155.1"/>
    <property type="molecule type" value="Genomic_DNA"/>
</dbReference>
<keyword evidence="4" id="KW-0539">Nucleus</keyword>
<feature type="domain" description="Chromatin assembly factor 1 subunit A dimerization" evidence="6">
    <location>
        <begin position="374"/>
        <end position="447"/>
    </location>
</feature>
<name>A0AB34KF49_9PEZI</name>
<feature type="region of interest" description="Disordered" evidence="5">
    <location>
        <begin position="387"/>
        <end position="453"/>
    </location>
</feature>
<evidence type="ECO:0000256" key="1">
    <source>
        <dbReference type="ARBA" id="ARBA00004123"/>
    </source>
</evidence>
<keyword evidence="2" id="KW-0227">DNA damage</keyword>
<keyword evidence="9" id="KW-1185">Reference proteome</keyword>
<evidence type="ECO:0000259" key="6">
    <source>
        <dbReference type="Pfam" id="PF12253"/>
    </source>
</evidence>
<evidence type="ECO:0008006" key="10">
    <source>
        <dbReference type="Google" id="ProtNLM"/>
    </source>
</evidence>
<sequence length="661" mass="73567">MDDIVSSPASPHNRKRPAENDTSPSKKPLNLKGTQFMMPTPPDTDQSSNASPGNEGGRAASPAPSSSALSSIQEVESITETATNTNGDATNQASTASTSQPPAKRRKLTPSEKMEQQRAKEAKAVEKAEQKARKEEEKRVKDEEKRLKAEEKEAKRREKDLEEERKSQEKLKKERSQMRLGAFFQKPATPAKTQGTIDDPEDSAVRARRRSLSLESYDDIAGQIRRSASPSKGGKGTPKATQPTQAATAAQTPAKSILSDYRKYFLPFVLQSHTTLAPEDSLKQSEEEREQAQRAFDAEIGDSSIQEKYDLGLLPSYASIKGLFPAHQRAYREGPTARQVVEQIHGTSSQRPIDLTNDIQPHDPLDLLQSLSLRYLHFAEDVRPPYFGTYTKKRSSRSSRRLSRNPFARERDDTNYDYDSEAEWEEPEEGEDLMNDEDDEAESNGDPDEMDEFLDDEHDEMKNKRKLITGDLLPVSTGLCWENNQRKVIPSTERDEGASDLADMRMAFLIPGFIGKTIDPFSTSYWEPTTMPPPGVPLRDTFGLSQQPIRQPLKERHNSNSATPDLIGAAQGQKGPITSLSTASGEKRGRKPAPKVLSKEDMDEFKDAVVGSGLKKADLCKGLKSRFPKIPNDVIKDTLGSHFAQMGTKRDDKKWVYVGAS</sequence>
<reference evidence="8 9" key="1">
    <citation type="journal article" date="2020" name="Microbiol. Resour. Announc.">
        <title>Draft Genome Sequence of a Cladosporium Species Isolated from the Mesophotic Ascidian Didemnum maculosum.</title>
        <authorList>
            <person name="Gioti A."/>
            <person name="Siaperas R."/>
            <person name="Nikolaivits E."/>
            <person name="Le Goff G."/>
            <person name="Ouazzani J."/>
            <person name="Kotoulas G."/>
            <person name="Topakas E."/>
        </authorList>
    </citation>
    <scope>NUCLEOTIDE SEQUENCE [LARGE SCALE GENOMIC DNA]</scope>
    <source>
        <strain evidence="8 9">TM138-S3</strain>
    </source>
</reference>
<evidence type="ECO:0000256" key="5">
    <source>
        <dbReference type="SAM" id="MobiDB-lite"/>
    </source>
</evidence>
<dbReference type="AlphaFoldDB" id="A0AB34KF49"/>
<gene>
    <name evidence="8" type="ORF">WHR41_09029</name>
</gene>
<dbReference type="GO" id="GO:0033186">
    <property type="term" value="C:CAF-1 complex"/>
    <property type="evidence" value="ECO:0007669"/>
    <property type="project" value="TreeGrafter"/>
</dbReference>
<evidence type="ECO:0000259" key="7">
    <source>
        <dbReference type="Pfam" id="PF21796"/>
    </source>
</evidence>
<evidence type="ECO:0000256" key="4">
    <source>
        <dbReference type="ARBA" id="ARBA00023242"/>
    </source>
</evidence>
<dbReference type="GeneID" id="96010471"/>
<feature type="compositionally biased region" description="Polar residues" evidence="5">
    <location>
        <begin position="43"/>
        <end position="52"/>
    </location>
</feature>
<keyword evidence="3" id="KW-0234">DNA repair</keyword>
<dbReference type="Proteomes" id="UP000803884">
    <property type="component" value="Unassembled WGS sequence"/>
</dbReference>
<evidence type="ECO:0000256" key="2">
    <source>
        <dbReference type="ARBA" id="ARBA00022763"/>
    </source>
</evidence>
<evidence type="ECO:0000313" key="8">
    <source>
        <dbReference type="EMBL" id="KAL1582155.1"/>
    </source>
</evidence>
<dbReference type="InterPro" id="IPR022043">
    <property type="entry name" value="CAF1A_DD"/>
</dbReference>
<feature type="compositionally biased region" description="Low complexity" evidence="5">
    <location>
        <begin position="237"/>
        <end position="254"/>
    </location>
</feature>
<feature type="compositionally biased region" description="Basic and acidic residues" evidence="5">
    <location>
        <begin position="109"/>
        <end position="177"/>
    </location>
</feature>